<gene>
    <name evidence="2" type="ORF">ATANTOWER_020842</name>
</gene>
<reference evidence="2 3" key="1">
    <citation type="submission" date="2021-07" db="EMBL/GenBank/DDBJ databases">
        <authorList>
            <person name="Palmer J.M."/>
        </authorList>
    </citation>
    <scope>NUCLEOTIDE SEQUENCE [LARGE SCALE GENOMIC DNA]</scope>
    <source>
        <strain evidence="2 3">AT_MEX2019</strain>
        <tissue evidence="2">Muscle</tissue>
    </source>
</reference>
<name>A0ABU7CCL2_9TELE</name>
<evidence type="ECO:0000313" key="2">
    <source>
        <dbReference type="EMBL" id="MED6260513.1"/>
    </source>
</evidence>
<sequence length="121" mass="13298">MPVVIRPCLDDLQCKQKLVSRQCLPLHPGHVHEHQQSAAGEAPQVLPKAETLYMTAEPASSGGARQVHSESSSSATHNERNKLNPTLHRFSTSCYLSYADKKASIKALNLKIKTFIFCGSQ</sequence>
<dbReference type="Proteomes" id="UP001345963">
    <property type="component" value="Unassembled WGS sequence"/>
</dbReference>
<feature type="region of interest" description="Disordered" evidence="1">
    <location>
        <begin position="57"/>
        <end position="84"/>
    </location>
</feature>
<dbReference type="EMBL" id="JAHUTI010088956">
    <property type="protein sequence ID" value="MED6260513.1"/>
    <property type="molecule type" value="Genomic_DNA"/>
</dbReference>
<organism evidence="2 3">
    <name type="scientific">Ataeniobius toweri</name>
    <dbReference type="NCBI Taxonomy" id="208326"/>
    <lineage>
        <taxon>Eukaryota</taxon>
        <taxon>Metazoa</taxon>
        <taxon>Chordata</taxon>
        <taxon>Craniata</taxon>
        <taxon>Vertebrata</taxon>
        <taxon>Euteleostomi</taxon>
        <taxon>Actinopterygii</taxon>
        <taxon>Neopterygii</taxon>
        <taxon>Teleostei</taxon>
        <taxon>Neoteleostei</taxon>
        <taxon>Acanthomorphata</taxon>
        <taxon>Ovalentaria</taxon>
        <taxon>Atherinomorphae</taxon>
        <taxon>Cyprinodontiformes</taxon>
        <taxon>Goodeidae</taxon>
        <taxon>Ataeniobius</taxon>
    </lineage>
</organism>
<comment type="caution">
    <text evidence="2">The sequence shown here is derived from an EMBL/GenBank/DDBJ whole genome shotgun (WGS) entry which is preliminary data.</text>
</comment>
<protein>
    <submittedName>
        <fullName evidence="2">Uncharacterized protein</fullName>
    </submittedName>
</protein>
<keyword evidence="3" id="KW-1185">Reference proteome</keyword>
<proteinExistence type="predicted"/>
<evidence type="ECO:0000256" key="1">
    <source>
        <dbReference type="SAM" id="MobiDB-lite"/>
    </source>
</evidence>
<accession>A0ABU7CCL2</accession>
<evidence type="ECO:0000313" key="3">
    <source>
        <dbReference type="Proteomes" id="UP001345963"/>
    </source>
</evidence>